<gene>
    <name evidence="1" type="ORF">L202_07173</name>
</gene>
<evidence type="ECO:0000313" key="1">
    <source>
        <dbReference type="EMBL" id="ODN74870.1"/>
    </source>
</evidence>
<dbReference type="Proteomes" id="UP000094065">
    <property type="component" value="Unassembled WGS sequence"/>
</dbReference>
<evidence type="ECO:0008006" key="3">
    <source>
        <dbReference type="Google" id="ProtNLM"/>
    </source>
</evidence>
<dbReference type="AlphaFoldDB" id="A0A1E3HEV2"/>
<dbReference type="OrthoDB" id="10410695at2759"/>
<comment type="caution">
    <text evidence="1">The sequence shown here is derived from an EMBL/GenBank/DDBJ whole genome shotgun (WGS) entry which is preliminary data.</text>
</comment>
<name>A0A1E3HEV2_9TREE</name>
<dbReference type="GeneID" id="30158482"/>
<proteinExistence type="predicted"/>
<dbReference type="RefSeq" id="XP_018990651.1">
    <property type="nucleotide sequence ID" value="XM_019141844.1"/>
</dbReference>
<organism evidence="1 2">
    <name type="scientific">Cryptococcus amylolentus CBS 6039</name>
    <dbReference type="NCBI Taxonomy" id="1295533"/>
    <lineage>
        <taxon>Eukaryota</taxon>
        <taxon>Fungi</taxon>
        <taxon>Dikarya</taxon>
        <taxon>Basidiomycota</taxon>
        <taxon>Agaricomycotina</taxon>
        <taxon>Tremellomycetes</taxon>
        <taxon>Tremellales</taxon>
        <taxon>Cryptococcaceae</taxon>
        <taxon>Cryptococcus</taxon>
    </lineage>
</organism>
<sequence>MSEQQFKPDASAASAKKGEVMRSTLWPKKEDDNGDVVSKIVSADNVEFYVPDLILKTHSEVLHTMINDFGAPAAENQEGCHLLEFSDPKIESSNILHIFLAAGGPGDTLLSVMRFTEKWDCQMAGQNLTKGLLELARQGRDQNVITPIDIFVAAAQLNLPDIAAKVIEVYTITYYVSEVTVTWPVLSSRAEFSIENLEPKAWEMIPGIYMRALYRASTASYPSLRYSSSVNPSYCATTSSQKAAKFLKEVLAPS</sequence>
<protein>
    <recommendedName>
        <fullName evidence="3">BTB domain-containing protein</fullName>
    </recommendedName>
</protein>
<evidence type="ECO:0000313" key="2">
    <source>
        <dbReference type="Proteomes" id="UP000094065"/>
    </source>
</evidence>
<accession>A0A1E3HEV2</accession>
<dbReference type="EMBL" id="AWGJ01000011">
    <property type="protein sequence ID" value="ODN74870.1"/>
    <property type="molecule type" value="Genomic_DNA"/>
</dbReference>
<reference evidence="1 2" key="1">
    <citation type="submission" date="2016-06" db="EMBL/GenBank/DDBJ databases">
        <title>Evolution of pathogenesis and genome organization in the Tremellales.</title>
        <authorList>
            <person name="Cuomo C."/>
            <person name="Litvintseva A."/>
            <person name="Heitman J."/>
            <person name="Chen Y."/>
            <person name="Sun S."/>
            <person name="Springer D."/>
            <person name="Dromer F."/>
            <person name="Young S."/>
            <person name="Zeng Q."/>
            <person name="Chapman S."/>
            <person name="Gujja S."/>
            <person name="Saif S."/>
            <person name="Birren B."/>
        </authorList>
    </citation>
    <scope>NUCLEOTIDE SEQUENCE [LARGE SCALE GENOMIC DNA]</scope>
    <source>
        <strain evidence="1 2">CBS 6039</strain>
    </source>
</reference>
<keyword evidence="2" id="KW-1185">Reference proteome</keyword>